<name>A0A8S5MF55_9CAUD</name>
<reference evidence="1" key="1">
    <citation type="journal article" date="2021" name="Proc. Natl. Acad. Sci. U.S.A.">
        <title>A Catalog of Tens of Thousands of Viruses from Human Metagenomes Reveals Hidden Associations with Chronic Diseases.</title>
        <authorList>
            <person name="Tisza M.J."/>
            <person name="Buck C.B."/>
        </authorList>
    </citation>
    <scope>NUCLEOTIDE SEQUENCE</scope>
    <source>
        <strain evidence="1">CtWuM9</strain>
    </source>
</reference>
<organism evidence="1">
    <name type="scientific">Siphoviridae sp. ctWuM9</name>
    <dbReference type="NCBI Taxonomy" id="2826364"/>
    <lineage>
        <taxon>Viruses</taxon>
        <taxon>Duplodnaviria</taxon>
        <taxon>Heunggongvirae</taxon>
        <taxon>Uroviricota</taxon>
        <taxon>Caudoviricetes</taxon>
    </lineage>
</organism>
<proteinExistence type="predicted"/>
<protein>
    <submittedName>
        <fullName evidence="1">Uncharacterized protein</fullName>
    </submittedName>
</protein>
<accession>A0A8S5MF55</accession>
<evidence type="ECO:0000313" key="1">
    <source>
        <dbReference type="EMBL" id="DAD80824.1"/>
    </source>
</evidence>
<dbReference type="EMBL" id="BK014888">
    <property type="protein sequence ID" value="DAD80824.1"/>
    <property type="molecule type" value="Genomic_DNA"/>
</dbReference>
<sequence length="181" mass="21913">MSITAMSELYFKWLINHIDYDNEDDELFIYDLFLCEFRWIHPNDVNRKMDAFELRRDFSIDEGLYYSEYETFKSVKPNCLEVLIALAQRISDDILDECESGYGTDGWFWELVKIFGLRRTRLPKTFKYFELTKEFQKGNISSKKVTKRYQKGNKKVTDLEIWYQIADYVSNFYDMEDDYID</sequence>